<protein>
    <submittedName>
        <fullName evidence="6">Guanine nucleotide-binding protein Gq subunit alpha</fullName>
    </submittedName>
</protein>
<evidence type="ECO:0000256" key="4">
    <source>
        <dbReference type="ARBA" id="ARBA00023224"/>
    </source>
</evidence>
<dbReference type="PROSITE" id="PS51882">
    <property type="entry name" value="G_ALPHA"/>
    <property type="match status" value="1"/>
</dbReference>
<dbReference type="InterPro" id="IPR027417">
    <property type="entry name" value="P-loop_NTPase"/>
</dbReference>
<reference evidence="7" key="1">
    <citation type="submission" date="2021-01" db="EMBL/GenBank/DDBJ databases">
        <title>Caligus Genome Assembly.</title>
        <authorList>
            <person name="Gallardo-Escarate C."/>
        </authorList>
    </citation>
    <scope>NUCLEOTIDE SEQUENCE [LARGE SCALE GENOMIC DNA]</scope>
</reference>
<dbReference type="FunFam" id="3.40.50.300:FF:000692">
    <property type="entry name" value="Guanine nucleotide-binding protein subunit alpha"/>
    <property type="match status" value="1"/>
</dbReference>
<dbReference type="AlphaFoldDB" id="A0A7T8H189"/>
<dbReference type="GO" id="GO:0046872">
    <property type="term" value="F:metal ion binding"/>
    <property type="evidence" value="ECO:0007669"/>
    <property type="project" value="UniProtKB-KW"/>
</dbReference>
<dbReference type="GO" id="GO:0001664">
    <property type="term" value="F:G protein-coupled receptor binding"/>
    <property type="evidence" value="ECO:0007669"/>
    <property type="project" value="TreeGrafter"/>
</dbReference>
<dbReference type="GO" id="GO:0031683">
    <property type="term" value="F:G-protein beta/gamma-subunit complex binding"/>
    <property type="evidence" value="ECO:0007669"/>
    <property type="project" value="InterPro"/>
</dbReference>
<gene>
    <name evidence="6" type="ORF">FKW44_016113</name>
</gene>
<dbReference type="Gene3D" id="3.40.50.300">
    <property type="entry name" value="P-loop containing nucleotide triphosphate hydrolases"/>
    <property type="match status" value="1"/>
</dbReference>
<evidence type="ECO:0000256" key="3">
    <source>
        <dbReference type="ARBA" id="ARBA00023134"/>
    </source>
</evidence>
<dbReference type="GO" id="GO:0005834">
    <property type="term" value="C:heterotrimeric G-protein complex"/>
    <property type="evidence" value="ECO:0007669"/>
    <property type="project" value="TreeGrafter"/>
</dbReference>
<dbReference type="GO" id="GO:0007188">
    <property type="term" value="P:adenylate cyclase-modulating G protein-coupled receptor signaling pathway"/>
    <property type="evidence" value="ECO:0007669"/>
    <property type="project" value="TreeGrafter"/>
</dbReference>
<evidence type="ECO:0000313" key="7">
    <source>
        <dbReference type="Proteomes" id="UP000595437"/>
    </source>
</evidence>
<organism evidence="6 7">
    <name type="scientific">Caligus rogercresseyi</name>
    <name type="common">Sea louse</name>
    <dbReference type="NCBI Taxonomy" id="217165"/>
    <lineage>
        <taxon>Eukaryota</taxon>
        <taxon>Metazoa</taxon>
        <taxon>Ecdysozoa</taxon>
        <taxon>Arthropoda</taxon>
        <taxon>Crustacea</taxon>
        <taxon>Multicrustacea</taxon>
        <taxon>Hexanauplia</taxon>
        <taxon>Copepoda</taxon>
        <taxon>Siphonostomatoida</taxon>
        <taxon>Caligidae</taxon>
        <taxon>Caligus</taxon>
    </lineage>
</organism>
<dbReference type="Pfam" id="PF00503">
    <property type="entry name" value="G-alpha"/>
    <property type="match status" value="1"/>
</dbReference>
<evidence type="ECO:0000256" key="5">
    <source>
        <dbReference type="PIRSR" id="PIRSR601019-1"/>
    </source>
</evidence>
<proteinExistence type="predicted"/>
<feature type="non-terminal residue" evidence="6">
    <location>
        <position position="108"/>
    </location>
</feature>
<feature type="binding site" evidence="5">
    <location>
        <begin position="70"/>
        <end position="73"/>
    </location>
    <ligand>
        <name>GTP</name>
        <dbReference type="ChEBI" id="CHEBI:37565"/>
    </ligand>
</feature>
<evidence type="ECO:0000313" key="6">
    <source>
        <dbReference type="EMBL" id="QQP41669.1"/>
    </source>
</evidence>
<dbReference type="InterPro" id="IPR001019">
    <property type="entry name" value="Gprotein_alpha_su"/>
</dbReference>
<dbReference type="GO" id="GO:0003924">
    <property type="term" value="F:GTPase activity"/>
    <property type="evidence" value="ECO:0007669"/>
    <property type="project" value="InterPro"/>
</dbReference>
<keyword evidence="4" id="KW-0807">Transducer</keyword>
<dbReference type="PANTHER" id="PTHR10218:SF302">
    <property type="entry name" value="GUANINE NUCLEOTIDE-BINDING PROTEIN ALPHA-5 SUBUNIT"/>
    <property type="match status" value="1"/>
</dbReference>
<evidence type="ECO:0000256" key="1">
    <source>
        <dbReference type="ARBA" id="ARBA00022723"/>
    </source>
</evidence>
<dbReference type="GO" id="GO:0005737">
    <property type="term" value="C:cytoplasm"/>
    <property type="evidence" value="ECO:0007669"/>
    <property type="project" value="TreeGrafter"/>
</dbReference>
<feature type="non-terminal residue" evidence="6">
    <location>
        <position position="1"/>
    </location>
</feature>
<sequence>STWVVRERASKVDPYIDNVMLILFITAISEYDETLEEDPTMNRIIESLNLFSTILKCRWFSEKSVILFLNKKDVFKEKIESGSNVVDYFPDFDGEYKNEREAMEFFHR</sequence>
<name>A0A7T8H189_CALRO</name>
<keyword evidence="3 5" id="KW-0342">GTP-binding</keyword>
<keyword evidence="2 5" id="KW-0547">Nucleotide-binding</keyword>
<keyword evidence="7" id="KW-1185">Reference proteome</keyword>
<dbReference type="Proteomes" id="UP000595437">
    <property type="component" value="Chromosome 11"/>
</dbReference>
<keyword evidence="1" id="KW-0479">Metal-binding</keyword>
<dbReference type="EMBL" id="CP045900">
    <property type="protein sequence ID" value="QQP41669.1"/>
    <property type="molecule type" value="Genomic_DNA"/>
</dbReference>
<dbReference type="PANTHER" id="PTHR10218">
    <property type="entry name" value="GTP-BINDING PROTEIN ALPHA SUBUNIT"/>
    <property type="match status" value="1"/>
</dbReference>
<accession>A0A7T8H189</accession>
<dbReference type="GO" id="GO:0005525">
    <property type="term" value="F:GTP binding"/>
    <property type="evidence" value="ECO:0007669"/>
    <property type="project" value="UniProtKB-KW"/>
</dbReference>
<dbReference type="PRINTS" id="PR00318">
    <property type="entry name" value="GPROTEINA"/>
</dbReference>
<dbReference type="SUPFAM" id="SSF52540">
    <property type="entry name" value="P-loop containing nucleoside triphosphate hydrolases"/>
    <property type="match status" value="1"/>
</dbReference>
<evidence type="ECO:0000256" key="2">
    <source>
        <dbReference type="ARBA" id="ARBA00022741"/>
    </source>
</evidence>
<dbReference type="OrthoDB" id="6353601at2759"/>